<dbReference type="AlphaFoldDB" id="A0A1R1B4R0"/>
<dbReference type="OrthoDB" id="9782626at2"/>
<dbReference type="GO" id="GO:0016853">
    <property type="term" value="F:isomerase activity"/>
    <property type="evidence" value="ECO:0007669"/>
    <property type="project" value="UniProtKB-KW"/>
</dbReference>
<dbReference type="EMBL" id="MRTF01000002">
    <property type="protein sequence ID" value="OME94565.1"/>
    <property type="molecule type" value="Genomic_DNA"/>
</dbReference>
<comment type="caution">
    <text evidence="2">The sequence shown here is derived from an EMBL/GenBank/DDBJ whole genome shotgun (WGS) entry which is preliminary data.</text>
</comment>
<dbReference type="InterPro" id="IPR050312">
    <property type="entry name" value="IolE/XylAMocC-like"/>
</dbReference>
<evidence type="ECO:0000313" key="3">
    <source>
        <dbReference type="Proteomes" id="UP000187074"/>
    </source>
</evidence>
<dbReference type="PANTHER" id="PTHR12110:SF52">
    <property type="entry name" value="XYLOSE ISOMERASE"/>
    <property type="match status" value="1"/>
</dbReference>
<protein>
    <submittedName>
        <fullName evidence="2">Xylose isomerase</fullName>
    </submittedName>
</protein>
<dbReference type="RefSeq" id="WP_076321387.1">
    <property type="nucleotide sequence ID" value="NZ_MRTF01000002.1"/>
</dbReference>
<dbReference type="SUPFAM" id="SSF51658">
    <property type="entry name" value="Xylose isomerase-like"/>
    <property type="match status" value="1"/>
</dbReference>
<sequence length="273" mass="30605">MEPLHSIDRLSLNQITTDRLNMREAVEACVRAEVPWIALWRHKVAETGLAESKRLVRDAGLRVSSLCRGGYFPAATAPARKERLDDNRRAVEEATELGTDVLVLVCGPAPDRDIDFARKTVEEAIAELVPFARSHGVKLGIEPLHPMYAAERSVINTLAQANTLVEQHDPQDVGVVVDAFHVWWDPELYAQIERAKGRILGFHVSDWIVPVPDLLMGRGMIGDGVIELRRMRHAVEAAGYVGAIEVEIFNRQVWEMPGDEALTLIKERYLQHV</sequence>
<accession>A0A1R1B4R0</accession>
<keyword evidence="2" id="KW-0413">Isomerase</keyword>
<dbReference type="InterPro" id="IPR013022">
    <property type="entry name" value="Xyl_isomerase-like_TIM-brl"/>
</dbReference>
<dbReference type="Gene3D" id="3.20.20.150">
    <property type="entry name" value="Divalent-metal-dependent TIM barrel enzymes"/>
    <property type="match status" value="1"/>
</dbReference>
<gene>
    <name evidence="2" type="ORF">BK123_05300</name>
</gene>
<dbReference type="STRING" id="1401.BK123_05300"/>
<dbReference type="PANTHER" id="PTHR12110">
    <property type="entry name" value="HYDROXYPYRUVATE ISOMERASE"/>
    <property type="match status" value="1"/>
</dbReference>
<dbReference type="InterPro" id="IPR036237">
    <property type="entry name" value="Xyl_isomerase-like_sf"/>
</dbReference>
<evidence type="ECO:0000259" key="1">
    <source>
        <dbReference type="Pfam" id="PF01261"/>
    </source>
</evidence>
<name>A0A1R1B4R0_PAELA</name>
<feature type="domain" description="Xylose isomerase-like TIM barrel" evidence="1">
    <location>
        <begin position="40"/>
        <end position="258"/>
    </location>
</feature>
<reference evidence="2 3" key="1">
    <citation type="submission" date="2016-11" db="EMBL/GenBank/DDBJ databases">
        <title>Paenibacillus species isolates.</title>
        <authorList>
            <person name="Beno S.M."/>
        </authorList>
    </citation>
    <scope>NUCLEOTIDE SEQUENCE [LARGE SCALE GENOMIC DNA]</scope>
    <source>
        <strain evidence="2 3">FSL F4-0100</strain>
    </source>
</reference>
<proteinExistence type="predicted"/>
<evidence type="ECO:0000313" key="2">
    <source>
        <dbReference type="EMBL" id="OME94565.1"/>
    </source>
</evidence>
<organism evidence="2 3">
    <name type="scientific">Paenibacillus lautus</name>
    <name type="common">Bacillus lautus</name>
    <dbReference type="NCBI Taxonomy" id="1401"/>
    <lineage>
        <taxon>Bacteria</taxon>
        <taxon>Bacillati</taxon>
        <taxon>Bacillota</taxon>
        <taxon>Bacilli</taxon>
        <taxon>Bacillales</taxon>
        <taxon>Paenibacillaceae</taxon>
        <taxon>Paenibacillus</taxon>
    </lineage>
</organism>
<dbReference type="Proteomes" id="UP000187074">
    <property type="component" value="Unassembled WGS sequence"/>
</dbReference>
<dbReference type="Pfam" id="PF01261">
    <property type="entry name" value="AP_endonuc_2"/>
    <property type="match status" value="1"/>
</dbReference>